<evidence type="ECO:0000313" key="3">
    <source>
        <dbReference type="Proteomes" id="UP000585474"/>
    </source>
</evidence>
<gene>
    <name evidence="2" type="ORF">Acr_14g0009960</name>
</gene>
<feature type="compositionally biased region" description="Low complexity" evidence="1">
    <location>
        <begin position="49"/>
        <end position="58"/>
    </location>
</feature>
<accession>A0A7J0FRR7</accession>
<feature type="region of interest" description="Disordered" evidence="1">
    <location>
        <begin position="23"/>
        <end position="58"/>
    </location>
</feature>
<sequence length="58" mass="6237">MLLVHQFLFTVLNFPEYCEKYAKPEDAGAAPEEESSDEELSEDGDASGDDGVAGEADP</sequence>
<proteinExistence type="predicted"/>
<evidence type="ECO:0000313" key="2">
    <source>
        <dbReference type="EMBL" id="GFZ01361.1"/>
    </source>
</evidence>
<name>A0A7J0FRR7_9ERIC</name>
<comment type="caution">
    <text evidence="2">The sequence shown here is derived from an EMBL/GenBank/DDBJ whole genome shotgun (WGS) entry which is preliminary data.</text>
</comment>
<dbReference type="Proteomes" id="UP000585474">
    <property type="component" value="Unassembled WGS sequence"/>
</dbReference>
<organism evidence="2 3">
    <name type="scientific">Actinidia rufa</name>
    <dbReference type="NCBI Taxonomy" id="165716"/>
    <lineage>
        <taxon>Eukaryota</taxon>
        <taxon>Viridiplantae</taxon>
        <taxon>Streptophyta</taxon>
        <taxon>Embryophyta</taxon>
        <taxon>Tracheophyta</taxon>
        <taxon>Spermatophyta</taxon>
        <taxon>Magnoliopsida</taxon>
        <taxon>eudicotyledons</taxon>
        <taxon>Gunneridae</taxon>
        <taxon>Pentapetalae</taxon>
        <taxon>asterids</taxon>
        <taxon>Ericales</taxon>
        <taxon>Actinidiaceae</taxon>
        <taxon>Actinidia</taxon>
    </lineage>
</organism>
<protein>
    <submittedName>
        <fullName evidence="2">Uncharacterized protein</fullName>
    </submittedName>
</protein>
<dbReference type="AlphaFoldDB" id="A0A7J0FRR7"/>
<feature type="compositionally biased region" description="Acidic residues" evidence="1">
    <location>
        <begin position="31"/>
        <end position="48"/>
    </location>
</feature>
<keyword evidence="3" id="KW-1185">Reference proteome</keyword>
<reference evidence="2 3" key="1">
    <citation type="submission" date="2019-07" db="EMBL/GenBank/DDBJ databases">
        <title>De Novo Assembly of kiwifruit Actinidia rufa.</title>
        <authorList>
            <person name="Sugita-Konishi S."/>
            <person name="Sato K."/>
            <person name="Mori E."/>
            <person name="Abe Y."/>
            <person name="Kisaki G."/>
            <person name="Hamano K."/>
            <person name="Suezawa K."/>
            <person name="Otani M."/>
            <person name="Fukuda T."/>
            <person name="Manabe T."/>
            <person name="Gomi K."/>
            <person name="Tabuchi M."/>
            <person name="Akimitsu K."/>
            <person name="Kataoka I."/>
        </authorList>
    </citation>
    <scope>NUCLEOTIDE SEQUENCE [LARGE SCALE GENOMIC DNA]</scope>
    <source>
        <strain evidence="3">cv. Fuchu</strain>
    </source>
</reference>
<dbReference type="EMBL" id="BJWL01000014">
    <property type="protein sequence ID" value="GFZ01361.1"/>
    <property type="molecule type" value="Genomic_DNA"/>
</dbReference>
<evidence type="ECO:0000256" key="1">
    <source>
        <dbReference type="SAM" id="MobiDB-lite"/>
    </source>
</evidence>